<dbReference type="SUPFAM" id="SSF57667">
    <property type="entry name" value="beta-beta-alpha zinc fingers"/>
    <property type="match status" value="1"/>
</dbReference>
<dbReference type="GO" id="GO:0010468">
    <property type="term" value="P:regulation of gene expression"/>
    <property type="evidence" value="ECO:0007669"/>
    <property type="project" value="TreeGrafter"/>
</dbReference>
<evidence type="ECO:0000256" key="2">
    <source>
        <dbReference type="ARBA" id="ARBA00022737"/>
    </source>
</evidence>
<dbReference type="PROSITE" id="PS50157">
    <property type="entry name" value="ZINC_FINGER_C2H2_2"/>
    <property type="match status" value="1"/>
</dbReference>
<dbReference type="FunFam" id="3.30.160.60:FF:000145">
    <property type="entry name" value="Zinc finger protein 574"/>
    <property type="match status" value="1"/>
</dbReference>
<dbReference type="PANTHER" id="PTHR24403:SF67">
    <property type="entry name" value="FI01116P-RELATED"/>
    <property type="match status" value="1"/>
</dbReference>
<dbReference type="GO" id="GO:0008270">
    <property type="term" value="F:zinc ion binding"/>
    <property type="evidence" value="ECO:0007669"/>
    <property type="project" value="UniProtKB-KW"/>
</dbReference>
<keyword evidence="4" id="KW-0862">Zinc</keyword>
<evidence type="ECO:0000259" key="6">
    <source>
        <dbReference type="PROSITE" id="PS50157"/>
    </source>
</evidence>
<dbReference type="InterPro" id="IPR050688">
    <property type="entry name" value="Zinc_finger/UBP_domain"/>
</dbReference>
<protein>
    <recommendedName>
        <fullName evidence="6">C2H2-type domain-containing protein</fullName>
    </recommendedName>
</protein>
<feature type="domain" description="C2H2-type" evidence="6">
    <location>
        <begin position="77"/>
        <end position="100"/>
    </location>
</feature>
<dbReference type="GO" id="GO:0005634">
    <property type="term" value="C:nucleus"/>
    <property type="evidence" value="ECO:0007669"/>
    <property type="project" value="TreeGrafter"/>
</dbReference>
<dbReference type="PROSITE" id="PS00028">
    <property type="entry name" value="ZINC_FINGER_C2H2_1"/>
    <property type="match status" value="2"/>
</dbReference>
<dbReference type="EMBL" id="MN739341">
    <property type="protein sequence ID" value="QHS99391.1"/>
    <property type="molecule type" value="Genomic_DNA"/>
</dbReference>
<proteinExistence type="predicted"/>
<organism evidence="7">
    <name type="scientific">viral metagenome</name>
    <dbReference type="NCBI Taxonomy" id="1070528"/>
    <lineage>
        <taxon>unclassified sequences</taxon>
        <taxon>metagenomes</taxon>
        <taxon>organismal metagenomes</taxon>
    </lineage>
</organism>
<feature type="region of interest" description="Disordered" evidence="5">
    <location>
        <begin position="90"/>
        <end position="111"/>
    </location>
</feature>
<sequence length="160" mass="18754">MNSTQARHACPYCSKDYAGAGGLKQHIDKKHWEELGLQPKFVCKFCDRPHECTSNLKRHLLSCKRNPDRITTEEGAFECGECSKKFKTKGNLRQHMDKTHPDVPQPPPDNRWRTAMPVEERKKLDRELEKKIEEILHAKWNALEQWERDEWDAKALAMSE</sequence>
<dbReference type="PANTHER" id="PTHR24403">
    <property type="entry name" value="ZINC FINGER PROTEIN"/>
    <property type="match status" value="1"/>
</dbReference>
<dbReference type="InterPro" id="IPR013087">
    <property type="entry name" value="Znf_C2H2_type"/>
</dbReference>
<evidence type="ECO:0000256" key="1">
    <source>
        <dbReference type="ARBA" id="ARBA00022723"/>
    </source>
</evidence>
<dbReference type="SMART" id="SM00355">
    <property type="entry name" value="ZnF_C2H2"/>
    <property type="match status" value="3"/>
</dbReference>
<keyword evidence="3" id="KW-0863">Zinc-finger</keyword>
<keyword evidence="2" id="KW-0677">Repeat</keyword>
<dbReference type="InterPro" id="IPR036236">
    <property type="entry name" value="Znf_C2H2_sf"/>
</dbReference>
<evidence type="ECO:0000256" key="4">
    <source>
        <dbReference type="ARBA" id="ARBA00022833"/>
    </source>
</evidence>
<dbReference type="AlphaFoldDB" id="A0A6C0C5L5"/>
<evidence type="ECO:0000256" key="3">
    <source>
        <dbReference type="ARBA" id="ARBA00022771"/>
    </source>
</evidence>
<name>A0A6C0C5L5_9ZZZZ</name>
<dbReference type="Gene3D" id="3.30.160.60">
    <property type="entry name" value="Classic Zinc Finger"/>
    <property type="match status" value="2"/>
</dbReference>
<evidence type="ECO:0000256" key="5">
    <source>
        <dbReference type="SAM" id="MobiDB-lite"/>
    </source>
</evidence>
<evidence type="ECO:0000313" key="7">
    <source>
        <dbReference type="EMBL" id="QHS99391.1"/>
    </source>
</evidence>
<dbReference type="Pfam" id="PF00096">
    <property type="entry name" value="zf-C2H2"/>
    <property type="match status" value="1"/>
</dbReference>
<reference evidence="7" key="1">
    <citation type="journal article" date="2020" name="Nature">
        <title>Giant virus diversity and host interactions through global metagenomics.</title>
        <authorList>
            <person name="Schulz F."/>
            <person name="Roux S."/>
            <person name="Paez-Espino D."/>
            <person name="Jungbluth S."/>
            <person name="Walsh D.A."/>
            <person name="Denef V.J."/>
            <person name="McMahon K.D."/>
            <person name="Konstantinidis K.T."/>
            <person name="Eloe-Fadrosh E.A."/>
            <person name="Kyrpides N.C."/>
            <person name="Woyke T."/>
        </authorList>
    </citation>
    <scope>NUCLEOTIDE SEQUENCE</scope>
    <source>
        <strain evidence="7">GVMAG-M-3300020185-33</strain>
    </source>
</reference>
<keyword evidence="1" id="KW-0479">Metal-binding</keyword>
<accession>A0A6C0C5L5</accession>